<dbReference type="Gene3D" id="1.20.120.450">
    <property type="entry name" value="dinb family like domain"/>
    <property type="match status" value="1"/>
</dbReference>
<evidence type="ECO:0008006" key="3">
    <source>
        <dbReference type="Google" id="ProtNLM"/>
    </source>
</evidence>
<gene>
    <name evidence="1" type="ORF">FHX39_002976</name>
</gene>
<evidence type="ECO:0000313" key="2">
    <source>
        <dbReference type="Proteomes" id="UP000565572"/>
    </source>
</evidence>
<name>A0A7W5JXA7_9ACTN</name>
<sequence>MDVEERAEGTVTSGEREQLESFLHDQRVEIINLLDGLDDEQARRRLVPSATTLLGLVKHASFVERVWFDVAFAGRARADLGIPDAAEDSFVLTQDDTVASVRALYRRAWDSALEIAAGHDLDSVALHNRRSPVSLRWIYLHLVRELARHAGHGDILREQLLAAEDAGGG</sequence>
<dbReference type="Proteomes" id="UP000565572">
    <property type="component" value="Unassembled WGS sequence"/>
</dbReference>
<proteinExistence type="predicted"/>
<accession>A0A7W5JXA7</accession>
<dbReference type="Pfam" id="PF04978">
    <property type="entry name" value="MST"/>
    <property type="match status" value="1"/>
</dbReference>
<comment type="caution">
    <text evidence="1">The sequence shown here is derived from an EMBL/GenBank/DDBJ whole genome shotgun (WGS) entry which is preliminary data.</text>
</comment>
<organism evidence="1 2">
    <name type="scientific">Microlunatus antarcticus</name>
    <dbReference type="NCBI Taxonomy" id="53388"/>
    <lineage>
        <taxon>Bacteria</taxon>
        <taxon>Bacillati</taxon>
        <taxon>Actinomycetota</taxon>
        <taxon>Actinomycetes</taxon>
        <taxon>Propionibacteriales</taxon>
        <taxon>Propionibacteriaceae</taxon>
        <taxon>Microlunatus</taxon>
    </lineage>
</organism>
<keyword evidence="2" id="KW-1185">Reference proteome</keyword>
<reference evidence="1 2" key="1">
    <citation type="submission" date="2020-08" db="EMBL/GenBank/DDBJ databases">
        <title>Sequencing the genomes of 1000 actinobacteria strains.</title>
        <authorList>
            <person name="Klenk H.-P."/>
        </authorList>
    </citation>
    <scope>NUCLEOTIDE SEQUENCE [LARGE SCALE GENOMIC DNA]</scope>
    <source>
        <strain evidence="1 2">DSM 11053</strain>
    </source>
</reference>
<dbReference type="RefSeq" id="WP_183339650.1">
    <property type="nucleotide sequence ID" value="NZ_JACHZG010000001.1"/>
</dbReference>
<dbReference type="InterPro" id="IPR007061">
    <property type="entry name" value="MST-like"/>
</dbReference>
<dbReference type="SUPFAM" id="SSF109854">
    <property type="entry name" value="DinB/YfiT-like putative metalloenzymes"/>
    <property type="match status" value="1"/>
</dbReference>
<evidence type="ECO:0000313" key="1">
    <source>
        <dbReference type="EMBL" id="MBB3328032.1"/>
    </source>
</evidence>
<dbReference type="InterPro" id="IPR034660">
    <property type="entry name" value="DinB/YfiT-like"/>
</dbReference>
<protein>
    <recommendedName>
        <fullName evidence="3">DinB superfamily protein</fullName>
    </recommendedName>
</protein>
<dbReference type="EMBL" id="JACHZG010000001">
    <property type="protein sequence ID" value="MBB3328032.1"/>
    <property type="molecule type" value="Genomic_DNA"/>
</dbReference>
<dbReference type="AlphaFoldDB" id="A0A7W5JXA7"/>